<evidence type="ECO:0000313" key="1">
    <source>
        <dbReference type="EMBL" id="ADD71767.1"/>
    </source>
</evidence>
<keyword evidence="2" id="KW-1185">Reference proteome</keyword>
<reference evidence="1 2" key="1">
    <citation type="journal article" date="2010" name="Appl. Environ. Microbiol.">
        <title>Sequence analysis of Leuconostoc mesenteroides bacteriophage Phi1-A4 isolated from an industrial vegetable fermentation.</title>
        <authorList>
            <person name="Lu Z."/>
            <person name="Altermann E."/>
            <person name="Breidt F."/>
            <person name="Kozyavkin S."/>
        </authorList>
    </citation>
    <scope>NUCLEOTIDE SEQUENCE [LARGE SCALE GENOMIC DNA]</scope>
</reference>
<dbReference type="KEGG" id="vg:26041829"/>
<dbReference type="EMBL" id="GQ451696">
    <property type="protein sequence ID" value="ADD71767.1"/>
    <property type="molecule type" value="Genomic_DNA"/>
</dbReference>
<accession>D4N4L7</accession>
<evidence type="ECO:0000313" key="2">
    <source>
        <dbReference type="Proteomes" id="UP000001704"/>
    </source>
</evidence>
<proteinExistence type="predicted"/>
<sequence length="44" mass="5349">MKVCRVYTNSTMFYTVVSENNSYEFWYMITNNGWIAEEITNERL</sequence>
<organism evidence="1 2">
    <name type="scientific">Leuconostoc phage 1-A4</name>
    <dbReference type="NCBI Taxonomy" id="745088"/>
    <lineage>
        <taxon>Viruses</taxon>
        <taxon>Duplodnaviria</taxon>
        <taxon>Heunggongvirae</taxon>
        <taxon>Uroviricota</taxon>
        <taxon>Caudoviricetes</taxon>
        <taxon>Mccleskeyvirinae</taxon>
        <taxon>Unaquatrovirus</taxon>
        <taxon>Unaquatrovirus uv1A4</taxon>
    </lineage>
</organism>
<dbReference type="RefSeq" id="YP_009168374.1">
    <property type="nucleotide sequence ID" value="NC_027987.1"/>
</dbReference>
<gene>
    <name evidence="1" type="ORF">LM1A4_044</name>
</gene>
<dbReference type="GeneID" id="26041829"/>
<protein>
    <submittedName>
        <fullName evidence="1">Baseplate structural protein</fullName>
    </submittedName>
</protein>
<dbReference type="Proteomes" id="UP000001704">
    <property type="component" value="Segment"/>
</dbReference>
<name>D4N4L7_9CAUD</name>